<keyword evidence="2" id="KW-1185">Reference proteome</keyword>
<dbReference type="RefSeq" id="WP_144333758.1">
    <property type="nucleotide sequence ID" value="NZ_VLPL01000007.1"/>
</dbReference>
<comment type="caution">
    <text evidence="1">The sequence shown here is derived from an EMBL/GenBank/DDBJ whole genome shotgun (WGS) entry which is preliminary data.</text>
</comment>
<name>A0A556MNF2_9FLAO</name>
<reference evidence="1 2" key="1">
    <citation type="submission" date="2019-07" db="EMBL/GenBank/DDBJ databases">
        <authorList>
            <person name="Huq M.A."/>
        </authorList>
    </citation>
    <scope>NUCLEOTIDE SEQUENCE [LARGE SCALE GENOMIC DNA]</scope>
    <source>
        <strain evidence="1 2">MAH-3</strain>
    </source>
</reference>
<gene>
    <name evidence="1" type="ORF">FO442_13610</name>
</gene>
<dbReference type="OrthoDB" id="9811416at2"/>
<dbReference type="AlphaFoldDB" id="A0A556MNF2"/>
<dbReference type="EMBL" id="VLPL01000007">
    <property type="protein sequence ID" value="TSJ41497.1"/>
    <property type="molecule type" value="Genomic_DNA"/>
</dbReference>
<accession>A0A556MNF2</accession>
<evidence type="ECO:0000313" key="1">
    <source>
        <dbReference type="EMBL" id="TSJ41497.1"/>
    </source>
</evidence>
<proteinExistence type="predicted"/>
<evidence type="ECO:0008006" key="3">
    <source>
        <dbReference type="Google" id="ProtNLM"/>
    </source>
</evidence>
<evidence type="ECO:0000313" key="2">
    <source>
        <dbReference type="Proteomes" id="UP000316008"/>
    </source>
</evidence>
<dbReference type="Gene3D" id="2.40.160.50">
    <property type="entry name" value="membrane protein fhac: a member of the omp85/tpsb transporter family"/>
    <property type="match status" value="1"/>
</dbReference>
<protein>
    <recommendedName>
        <fullName evidence="3">BamA/TamA family outer membrane protein</fullName>
    </recommendedName>
</protein>
<dbReference type="Proteomes" id="UP000316008">
    <property type="component" value="Unassembled WGS sequence"/>
</dbReference>
<organism evidence="1 2">
    <name type="scientific">Fluviicola chungangensis</name>
    <dbReference type="NCBI Taxonomy" id="2597671"/>
    <lineage>
        <taxon>Bacteria</taxon>
        <taxon>Pseudomonadati</taxon>
        <taxon>Bacteroidota</taxon>
        <taxon>Flavobacteriia</taxon>
        <taxon>Flavobacteriales</taxon>
        <taxon>Crocinitomicaceae</taxon>
        <taxon>Fluviicola</taxon>
    </lineage>
</organism>
<sequence length="581" mass="66734">MKEKLRLRLFISKALLSLIQEKWLVILLINLSVFSSTILYSQKSIHFSDASFKKISKRNSFNYSDTFSLEKQLQDIQFLAYKKGYLTFGIDSIIPSDSLNSEAYFTLGLRYKQLNLSISDNSKRALREIGISPRSIETLPPTPLEISKSLERILRDFEIAGYPFARISFEDLRVEKETLFAELIIAPNSRVKWNDLIVSGNKVKLSKKYLENFLHIEKGNWYNQEQVNLINTRLTQLIFVKQLKPAEILFTPEGANLYLYLETKPVSLFNGTIGLQQDPIKLKYQLTGDLRLKLQNAFKHGELFDLNWRSIQPGSPQLKIQAAYPFLFNTPFGLDGQFSLFKRDSTFLELKTSIGITYFVSGGKTLTGFYKNQQSNLLGAANTGLAYGTSKSNLYGLSFRNQTVDYLPNPRKGFIWYLEGNIGKRTLIKDSVTNHYLIYGGKVQIEYYQSLGKRFVLKGGLISESFYTNNIQQNELLRFGGNLSQRGFMEDELLGTFRATVTIEPRFILDQNSYLFVFYDQSWYERNVQQYRHDSPKGFGAGLCFGTNIGIFSLTYALGQQFSNPILFRDSKVHFGYVAYF</sequence>